<gene>
    <name evidence="4" type="primary">hpf</name>
    <name evidence="6" type="ORF">FHS79_001554</name>
</gene>
<dbReference type="SUPFAM" id="SSF69754">
    <property type="entry name" value="Ribosome binding protein Y (YfiA homologue)"/>
    <property type="match status" value="1"/>
</dbReference>
<evidence type="ECO:0000313" key="6">
    <source>
        <dbReference type="EMBL" id="MBB6227388.1"/>
    </source>
</evidence>
<dbReference type="Pfam" id="PF02482">
    <property type="entry name" value="Ribosomal_S30AE"/>
    <property type="match status" value="1"/>
</dbReference>
<dbReference type="InterPro" id="IPR038416">
    <property type="entry name" value="Ribosom_S30AE_C_sf"/>
</dbReference>
<keyword evidence="4" id="KW-0963">Cytoplasm</keyword>
<dbReference type="AlphaFoldDB" id="A0A841LEI3"/>
<dbReference type="InterPro" id="IPR032528">
    <property type="entry name" value="Ribosom_S30AE_C"/>
</dbReference>
<comment type="similarity">
    <text evidence="4">Belongs to the HPF/YfiA ribosome-associated protein family. Long HPF subfamily.</text>
</comment>
<evidence type="ECO:0000256" key="2">
    <source>
        <dbReference type="ARBA" id="ARBA00038695"/>
    </source>
</evidence>
<keyword evidence="7" id="KW-1185">Reference proteome</keyword>
<feature type="domain" description="Sigma 54 modulation/S30EA ribosomal protein C-terminal" evidence="5">
    <location>
        <begin position="171"/>
        <end position="224"/>
    </location>
</feature>
<dbReference type="Gene3D" id="3.30.505.50">
    <property type="entry name" value="Sigma 54 modulation/S30EA ribosomal protein, C-terminal domain"/>
    <property type="match status" value="1"/>
</dbReference>
<dbReference type="GO" id="GO:0043024">
    <property type="term" value="F:ribosomal small subunit binding"/>
    <property type="evidence" value="ECO:0007669"/>
    <property type="project" value="TreeGrafter"/>
</dbReference>
<dbReference type="InterPro" id="IPR003489">
    <property type="entry name" value="RHF/RaiA"/>
</dbReference>
<dbReference type="CDD" id="cd00552">
    <property type="entry name" value="RaiA"/>
    <property type="match status" value="1"/>
</dbReference>
<evidence type="ECO:0000313" key="7">
    <source>
        <dbReference type="Proteomes" id="UP000538147"/>
    </source>
</evidence>
<protein>
    <recommendedName>
        <fullName evidence="3 4">Ribosome hibernation promoting factor</fullName>
        <shortName evidence="4">HPF</shortName>
    </recommendedName>
</protein>
<dbReference type="GO" id="GO:0022627">
    <property type="term" value="C:cytosolic small ribosomal subunit"/>
    <property type="evidence" value="ECO:0007669"/>
    <property type="project" value="TreeGrafter"/>
</dbReference>
<dbReference type="Proteomes" id="UP000538147">
    <property type="component" value="Unassembled WGS sequence"/>
</dbReference>
<accession>A0A841LEI3</accession>
<organism evidence="6 7">
    <name type="scientific">Polymorphobacter multimanifer</name>
    <dbReference type="NCBI Taxonomy" id="1070431"/>
    <lineage>
        <taxon>Bacteria</taxon>
        <taxon>Pseudomonadati</taxon>
        <taxon>Pseudomonadota</taxon>
        <taxon>Alphaproteobacteria</taxon>
        <taxon>Sphingomonadales</taxon>
        <taxon>Sphingosinicellaceae</taxon>
        <taxon>Polymorphobacter</taxon>
    </lineage>
</organism>
<proteinExistence type="inferred from homology"/>
<dbReference type="InterPro" id="IPR050574">
    <property type="entry name" value="HPF/YfiA_ribosome-assoc"/>
</dbReference>
<dbReference type="PANTHER" id="PTHR33231:SF1">
    <property type="entry name" value="30S RIBOSOMAL PROTEIN"/>
    <property type="match status" value="1"/>
</dbReference>
<dbReference type="InterPro" id="IPR036567">
    <property type="entry name" value="RHF-like"/>
</dbReference>
<name>A0A841LEI3_9SPHN</name>
<comment type="subunit">
    <text evidence="4">Interacts with 100S ribosomes.</text>
</comment>
<reference evidence="6 7" key="1">
    <citation type="submission" date="2020-08" db="EMBL/GenBank/DDBJ databases">
        <title>Genomic Encyclopedia of Type Strains, Phase IV (KMG-IV): sequencing the most valuable type-strain genomes for metagenomic binning, comparative biology and taxonomic classification.</title>
        <authorList>
            <person name="Goeker M."/>
        </authorList>
    </citation>
    <scope>NUCLEOTIDE SEQUENCE [LARGE SCALE GENOMIC DNA]</scope>
    <source>
        <strain evidence="6 7">DSM 102189</strain>
    </source>
</reference>
<evidence type="ECO:0000259" key="5">
    <source>
        <dbReference type="Pfam" id="PF16321"/>
    </source>
</evidence>
<keyword evidence="1 4" id="KW-0810">Translation regulation</keyword>
<dbReference type="Gene3D" id="3.30.160.100">
    <property type="entry name" value="Ribosome hibernation promotion factor-like"/>
    <property type="match status" value="1"/>
</dbReference>
<dbReference type="GO" id="GO:0045900">
    <property type="term" value="P:negative regulation of translational elongation"/>
    <property type="evidence" value="ECO:0007669"/>
    <property type="project" value="TreeGrafter"/>
</dbReference>
<sequence length="231" mass="25455">MPQYPESAAIGCGQCAGTLRWRNQLAGGACVGRRVMDIRISGHQVDTGAAFGVHVRERLQAMVDKYFPRALTAHVTLEPAPHGHFQVDIVMHVMADLILKGSNRGAEAHVAFDGAAERIDKQLRRYMRRLKDRHGPGAQVAAERAIMSEFDNADYKIFAAVSEEAEPEGDHPLVIAETRVDIPEATVSDAVMMLDLRNTNALLFVNSASGNHNMVYRRDDGSIGWVEPRRA</sequence>
<comment type="subunit">
    <text evidence="2">Associates exclusively with 100S ribosomes, which are dimers of 70S ribosomes.</text>
</comment>
<dbReference type="EMBL" id="JACIIV010000009">
    <property type="protein sequence ID" value="MBB6227388.1"/>
    <property type="molecule type" value="Genomic_DNA"/>
</dbReference>
<dbReference type="HAMAP" id="MF_00839">
    <property type="entry name" value="HPF"/>
    <property type="match status" value="1"/>
</dbReference>
<dbReference type="NCBIfam" id="TIGR00741">
    <property type="entry name" value="yfiA"/>
    <property type="match status" value="1"/>
</dbReference>
<evidence type="ECO:0000256" key="3">
    <source>
        <dbReference type="ARBA" id="ARBA00041148"/>
    </source>
</evidence>
<dbReference type="PANTHER" id="PTHR33231">
    <property type="entry name" value="30S RIBOSOMAL PROTEIN"/>
    <property type="match status" value="1"/>
</dbReference>
<comment type="caution">
    <text evidence="6">The sequence shown here is derived from an EMBL/GenBank/DDBJ whole genome shotgun (WGS) entry which is preliminary data.</text>
</comment>
<comment type="function">
    <text evidence="4">Required for dimerization of active 70S ribosomes into 100S ribosomes in stationary phase; 100S ribosomes are translationally inactive and sometimes present during exponential growth.</text>
</comment>
<evidence type="ECO:0000256" key="1">
    <source>
        <dbReference type="ARBA" id="ARBA00022845"/>
    </source>
</evidence>
<dbReference type="InterPro" id="IPR034694">
    <property type="entry name" value="HPF_long/plastid"/>
</dbReference>
<dbReference type="Pfam" id="PF16321">
    <property type="entry name" value="Ribosom_S30AE_C"/>
    <property type="match status" value="1"/>
</dbReference>
<evidence type="ECO:0000256" key="4">
    <source>
        <dbReference type="HAMAP-Rule" id="MF_00839"/>
    </source>
</evidence>
<comment type="subcellular location">
    <subcellularLocation>
        <location evidence="4">Cytoplasm</location>
    </subcellularLocation>
</comment>